<feature type="domain" description="GST C-terminal" evidence="3">
    <location>
        <begin position="107"/>
        <end position="246"/>
    </location>
</feature>
<dbReference type="InterPro" id="IPR010987">
    <property type="entry name" value="Glutathione-S-Trfase_C-like"/>
</dbReference>
<dbReference type="Proteomes" id="UP000243308">
    <property type="component" value="Unassembled WGS sequence"/>
</dbReference>
<dbReference type="GO" id="GO:0004364">
    <property type="term" value="F:glutathione transferase activity"/>
    <property type="evidence" value="ECO:0007669"/>
    <property type="project" value="TreeGrafter"/>
</dbReference>
<feature type="compositionally biased region" description="Polar residues" evidence="1">
    <location>
        <begin position="1219"/>
        <end position="1231"/>
    </location>
</feature>
<reference evidence="4 5" key="1">
    <citation type="submission" date="2011-02" db="EMBL/GenBank/DDBJ databases">
        <title>The Genome Sequence of Mortierella verticillata NRRL 6337.</title>
        <authorList>
            <consortium name="The Broad Institute Genome Sequencing Platform"/>
            <person name="Russ C."/>
            <person name="Cuomo C."/>
            <person name="Burger G."/>
            <person name="Gray M.W."/>
            <person name="Holland P.W.H."/>
            <person name="King N."/>
            <person name="Lang F.B.F."/>
            <person name="Roger A.J."/>
            <person name="Ruiz-Trillo I."/>
            <person name="Young S.K."/>
            <person name="Zeng Q."/>
            <person name="Gargeya S."/>
            <person name="Alvarado L."/>
            <person name="Berlin A."/>
            <person name="Chapman S.B."/>
            <person name="Chen Z."/>
            <person name="Freedman E."/>
            <person name="Gellesch M."/>
            <person name="Goldberg J."/>
            <person name="Griggs A."/>
            <person name="Gujja S."/>
            <person name="Heilman E."/>
            <person name="Heiman D."/>
            <person name="Howarth C."/>
            <person name="Mehta T."/>
            <person name="Neiman D."/>
            <person name="Pearson M."/>
            <person name="Roberts A."/>
            <person name="Saif S."/>
            <person name="Shea T."/>
            <person name="Shenoy N."/>
            <person name="Sisk P."/>
            <person name="Stolte C."/>
            <person name="Sykes S."/>
            <person name="White J."/>
            <person name="Yandava C."/>
            <person name="Haas B."/>
            <person name="Nusbaum C."/>
            <person name="Birren B."/>
        </authorList>
    </citation>
    <scope>NUCLEOTIDE SEQUENCE [LARGE SCALE GENOMIC DNA]</scope>
    <source>
        <strain evidence="4 5">NRRL 6337</strain>
    </source>
</reference>
<dbReference type="PANTHER" id="PTHR11571">
    <property type="entry name" value="GLUTATHIONE S-TRANSFERASE"/>
    <property type="match status" value="1"/>
</dbReference>
<feature type="domain" description="GST N-terminal" evidence="2">
    <location>
        <begin position="26"/>
        <end position="105"/>
    </location>
</feature>
<keyword evidence="5" id="KW-1185">Reference proteome</keyword>
<evidence type="ECO:0000313" key="5">
    <source>
        <dbReference type="Proteomes" id="UP000243308"/>
    </source>
</evidence>
<dbReference type="GO" id="GO:0006749">
    <property type="term" value="P:glutathione metabolic process"/>
    <property type="evidence" value="ECO:0007669"/>
    <property type="project" value="TreeGrafter"/>
</dbReference>
<sequence>MAPPSLPIRTQASSQVLSEAAKATDSSFQFAYFPLHQRGELIRDLLAYSGAKWEEIPVDWATQKTQTPFQVLPVVYETTSSGIVLELAETQAIERYLARKFSLLGSNLWEENLVSEFYSSTDAVFLSYHTRVVLAAPEVRLEEANKFYTEVLAKFISIHEQHLKKNGNNGHYVGGKASLADLKTSQLIDRLTILLPKGAQLPISAELSPGLWKVRQTIKNHASLASWHSSTRYQELTNNTRGRFGFTHPLVLRKQEKNHLFVPPRIGSSSGMANRKPQYAQTPTGDRNSLIFLTGAQLLATQQIIKTLLLALKTRDLTDREKTEFAKTRSLLESALQQRLQATPTTNTEAGCSMKFNLKEAIQSPAAPSQHQPKPLQPLSALRPPVPPNRATQSSSQNTKKSMFNLPHSQKTSQSSPPKRSALSISNASKPIKLKLEIYRDPENVASPLPAYSASSRNALGLRGKIANVDNENNCPAGNGPKRVLAEKTLNNSNAPIAARQETLFNNPKEANQQKAFDSITFTHLGRPNQPKNQQRTQQTTQQATQLPTTPKKRPFNDENQIYPFKHVATTPLAAKFIRVQPPGTRIEERPLKITESPRKPVEESVTDFQYLNRKLAEAPQEEFKAYVRRHQQPTIPSVSSPSHSEIEVLASIEDEGTSTSLDELLAHHKVKDEPLSQKRPTVREAVSARDIDEIEDSQGSQISDAHDTIDWHVMTESHPQYSQHSLLTTIDTFDEHSLDSEDETAPQSGFLLGNVPESEESVAAELNEIERSQEETLARPDFLEDLPEHGHLCEIEDESDSDGNVSSPHSDVSRPGSTKSDADLDSLVRQSTDCVANVWCIDDFRNVILSAVYGHGDTWIAIETQHHVQFWQLESASEGKWIKRSQHFKTASHYTQILFAQDDSYALMIDYTQKRYTKVPLTASDAVSSVAWRSTPPNDKLDAFIRLDTHGNDSIVMGAEEAGTLLCVHVKKDVENSPTCIPAKQLYYAGANGVAGSICAVQNTRSLVAAVFGQEIALWDVSDLQNMPITVINTSRVDVLPVMDIISASVPRLFSQEYAEMILSGALPPSQWPILAVIRMSDLNNSTLDQDYDQCGLYVMREKAIELVHKYRGTSNISSVSCSSRYVACHIKPEGKDMLRLWDIVHPEPALAMSLVDPSFVTCKRGHGLSRNLAQVAEAETERLKKTTLQSGEQEESEDTEGDNSLSSYTLSLPPSDMSWSQEENSSGDQTLLGILPREVLDSDSSVMENSSSSSTPGPRLLHAASQGQDDTRPRKEWIELESVAWEEQKVLFSLHPNQHRVVVVQQDRRSGKIAASPMASSTSSVHIMDLESLLPTTCAN</sequence>
<dbReference type="OrthoDB" id="2441893at2759"/>
<feature type="region of interest" description="Disordered" evidence="1">
    <location>
        <begin position="796"/>
        <end position="825"/>
    </location>
</feature>
<protein>
    <recommendedName>
        <fullName evidence="6">GST N-terminal domain-containing protein</fullName>
    </recommendedName>
</protein>
<dbReference type="EMBL" id="KN042432">
    <property type="protein sequence ID" value="KFH62279.1"/>
    <property type="molecule type" value="Genomic_DNA"/>
</dbReference>
<feature type="compositionally biased region" description="Polar residues" evidence="1">
    <location>
        <begin position="390"/>
        <end position="427"/>
    </location>
</feature>
<feature type="region of interest" description="Disordered" evidence="1">
    <location>
        <begin position="1185"/>
        <end position="1233"/>
    </location>
</feature>
<feature type="region of interest" description="Disordered" evidence="1">
    <location>
        <begin position="1245"/>
        <end position="1275"/>
    </location>
</feature>
<evidence type="ECO:0000259" key="3">
    <source>
        <dbReference type="PROSITE" id="PS50405"/>
    </source>
</evidence>
<organism evidence="4 5">
    <name type="scientific">Podila verticillata NRRL 6337</name>
    <dbReference type="NCBI Taxonomy" id="1069443"/>
    <lineage>
        <taxon>Eukaryota</taxon>
        <taxon>Fungi</taxon>
        <taxon>Fungi incertae sedis</taxon>
        <taxon>Mucoromycota</taxon>
        <taxon>Mortierellomycotina</taxon>
        <taxon>Mortierellomycetes</taxon>
        <taxon>Mortierellales</taxon>
        <taxon>Mortierellaceae</taxon>
        <taxon>Podila</taxon>
    </lineage>
</organism>
<gene>
    <name evidence="4" type="ORF">MVEG_11490</name>
</gene>
<feature type="compositionally biased region" description="Acidic residues" evidence="1">
    <location>
        <begin position="1194"/>
        <end position="1203"/>
    </location>
</feature>
<evidence type="ECO:0008006" key="6">
    <source>
        <dbReference type="Google" id="ProtNLM"/>
    </source>
</evidence>
<dbReference type="PROSITE" id="PS50404">
    <property type="entry name" value="GST_NTER"/>
    <property type="match status" value="1"/>
</dbReference>
<feature type="compositionally biased region" description="Low complexity" evidence="1">
    <location>
        <begin position="1245"/>
        <end position="1256"/>
    </location>
</feature>
<evidence type="ECO:0000259" key="2">
    <source>
        <dbReference type="PROSITE" id="PS50404"/>
    </source>
</evidence>
<dbReference type="InterPro" id="IPR050213">
    <property type="entry name" value="GST_superfamily"/>
</dbReference>
<dbReference type="Gene3D" id="3.40.30.10">
    <property type="entry name" value="Glutaredoxin"/>
    <property type="match status" value="1"/>
</dbReference>
<dbReference type="SUPFAM" id="SSF52833">
    <property type="entry name" value="Thioredoxin-like"/>
    <property type="match status" value="1"/>
</dbReference>
<evidence type="ECO:0000256" key="1">
    <source>
        <dbReference type="SAM" id="MobiDB-lite"/>
    </source>
</evidence>
<feature type="compositionally biased region" description="Low complexity" evidence="1">
    <location>
        <begin position="1206"/>
        <end position="1217"/>
    </location>
</feature>
<name>A0A086TK02_9FUNG</name>
<feature type="compositionally biased region" description="Low complexity" evidence="1">
    <location>
        <begin position="530"/>
        <end position="550"/>
    </location>
</feature>
<dbReference type="Pfam" id="PF14497">
    <property type="entry name" value="GST_C_3"/>
    <property type="match status" value="1"/>
</dbReference>
<dbReference type="InterPro" id="IPR004046">
    <property type="entry name" value="GST_C"/>
</dbReference>
<dbReference type="InterPro" id="IPR036282">
    <property type="entry name" value="Glutathione-S-Trfase_C_sf"/>
</dbReference>
<dbReference type="SUPFAM" id="SSF50978">
    <property type="entry name" value="WD40 repeat-like"/>
    <property type="match status" value="1"/>
</dbReference>
<dbReference type="Gene3D" id="1.20.1050.10">
    <property type="match status" value="1"/>
</dbReference>
<dbReference type="SUPFAM" id="SSF47616">
    <property type="entry name" value="GST C-terminal domain-like"/>
    <property type="match status" value="1"/>
</dbReference>
<dbReference type="InterPro" id="IPR036322">
    <property type="entry name" value="WD40_repeat_dom_sf"/>
</dbReference>
<dbReference type="InterPro" id="IPR004045">
    <property type="entry name" value="Glutathione_S-Trfase_N"/>
</dbReference>
<feature type="region of interest" description="Disordered" evidence="1">
    <location>
        <begin position="364"/>
        <end position="427"/>
    </location>
</feature>
<feature type="region of interest" description="Disordered" evidence="1">
    <location>
        <begin position="263"/>
        <end position="283"/>
    </location>
</feature>
<evidence type="ECO:0000313" key="4">
    <source>
        <dbReference type="EMBL" id="KFH62279.1"/>
    </source>
</evidence>
<proteinExistence type="predicted"/>
<feature type="compositionally biased region" description="Polar residues" evidence="1">
    <location>
        <begin position="803"/>
        <end position="820"/>
    </location>
</feature>
<accession>A0A086TK02</accession>
<dbReference type="PROSITE" id="PS50405">
    <property type="entry name" value="GST_CTER"/>
    <property type="match status" value="1"/>
</dbReference>
<dbReference type="InterPro" id="IPR036249">
    <property type="entry name" value="Thioredoxin-like_sf"/>
</dbReference>
<feature type="region of interest" description="Disordered" evidence="1">
    <location>
        <begin position="523"/>
        <end position="558"/>
    </location>
</feature>